<evidence type="ECO:0000313" key="3">
    <source>
        <dbReference type="Proteomes" id="UP000366872"/>
    </source>
</evidence>
<evidence type="ECO:0000313" key="2">
    <source>
        <dbReference type="EMBL" id="VGO13986.1"/>
    </source>
</evidence>
<accession>A0A6C2U3P8</accession>
<name>A0A6C2U3P8_PONDE</name>
<dbReference type="Proteomes" id="UP000366872">
    <property type="component" value="Unassembled WGS sequence"/>
</dbReference>
<keyword evidence="3" id="KW-1185">Reference proteome</keyword>
<protein>
    <submittedName>
        <fullName evidence="2">Uncharacterized protein</fullName>
    </submittedName>
</protein>
<reference evidence="2 3" key="1">
    <citation type="submission" date="2019-04" db="EMBL/GenBank/DDBJ databases">
        <authorList>
            <person name="Van Vliet M D."/>
        </authorList>
    </citation>
    <scope>NUCLEOTIDE SEQUENCE [LARGE SCALE GENOMIC DNA]</scope>
    <source>
        <strain evidence="2 3">F1</strain>
    </source>
</reference>
<dbReference type="RefSeq" id="WP_136079516.1">
    <property type="nucleotide sequence ID" value="NZ_CAAHFG010000001.1"/>
</dbReference>
<feature type="chain" id="PRO_5025451686" evidence="1">
    <location>
        <begin position="25"/>
        <end position="252"/>
    </location>
</feature>
<feature type="signal peptide" evidence="1">
    <location>
        <begin position="1"/>
        <end position="24"/>
    </location>
</feature>
<dbReference type="AlphaFoldDB" id="A0A6C2U3P8"/>
<dbReference type="EMBL" id="CAAHFG010000001">
    <property type="protein sequence ID" value="VGO13986.1"/>
    <property type="molecule type" value="Genomic_DNA"/>
</dbReference>
<organism evidence="2 3">
    <name type="scientific">Pontiella desulfatans</name>
    <dbReference type="NCBI Taxonomy" id="2750659"/>
    <lineage>
        <taxon>Bacteria</taxon>
        <taxon>Pseudomonadati</taxon>
        <taxon>Kiritimatiellota</taxon>
        <taxon>Kiritimatiellia</taxon>
        <taxon>Kiritimatiellales</taxon>
        <taxon>Pontiellaceae</taxon>
        <taxon>Pontiella</taxon>
    </lineage>
</organism>
<dbReference type="NCBIfam" id="TIGR02595">
    <property type="entry name" value="PEP_CTERM"/>
    <property type="match status" value="1"/>
</dbReference>
<proteinExistence type="predicted"/>
<dbReference type="InterPro" id="IPR013424">
    <property type="entry name" value="Ice-binding_C"/>
</dbReference>
<evidence type="ECO:0000256" key="1">
    <source>
        <dbReference type="SAM" id="SignalP"/>
    </source>
</evidence>
<sequence length="252" mass="26636">MMKQKQKYLLPLITPLLIGAAVQAGVITNYYDGFEGTGNGANLNTRPAPEGTLTANWFSRAAIKTTGSAVTITDGAGDNPSNASLGFTAEAGKIYALSADLNNISTASFDSVWLGFRDDRSGTAAFTTNNATAARVFRRADGDYTIRTEDGTGSLVETSGSGTMKLVLDTTESAWTITTYWNDELAGATYTYTENPDITHVGFGFSGGGVEEPTQFDNTVNNFSLTVIPEPSTLGLLTASSAGLLLLRRLLI</sequence>
<gene>
    <name evidence="2" type="ORF">PDESU_02543</name>
</gene>
<keyword evidence="1" id="KW-0732">Signal</keyword>